<dbReference type="OrthoDB" id="8279228at2"/>
<dbReference type="eggNOG" id="COG3039">
    <property type="taxonomic scope" value="Bacteria"/>
</dbReference>
<dbReference type="Proteomes" id="UP000001976">
    <property type="component" value="Chromosome"/>
</dbReference>
<reference evidence="3" key="2">
    <citation type="journal article" date="2001" name="Science">
        <title>The composite genome of the legume symbiont Sinorhizobium meliloti.</title>
        <authorList>
            <person name="Galibert F."/>
            <person name="Finan T.M."/>
            <person name="Long S.R."/>
            <person name="Puehler A."/>
            <person name="Abola P."/>
            <person name="Ampe F."/>
            <person name="Barloy-Hubler F."/>
            <person name="Barnett M.J."/>
            <person name="Becker A."/>
            <person name="Boistard P."/>
            <person name="Bothe G."/>
            <person name="Boutry M."/>
            <person name="Bowser L."/>
            <person name="Buhrmester J."/>
            <person name="Cadieu E."/>
            <person name="Capela D."/>
            <person name="Chain P."/>
            <person name="Cowie A."/>
            <person name="Davis R.W."/>
            <person name="Dreano S."/>
            <person name="Federspiel N.A."/>
            <person name="Fisher R.F."/>
            <person name="Gloux S."/>
            <person name="Godrie T."/>
            <person name="Goffeau A."/>
            <person name="Golding B."/>
            <person name="Gouzy J."/>
            <person name="Gurjal M."/>
            <person name="Hernandez-Lucas I."/>
            <person name="Hong A."/>
            <person name="Huizar L."/>
            <person name="Hyman R.W."/>
            <person name="Jones T."/>
            <person name="Kahn D."/>
            <person name="Kahn M.L."/>
            <person name="Kalman S."/>
            <person name="Keating D.H."/>
            <person name="Kiss E."/>
            <person name="Komp C."/>
            <person name="Lelaure V."/>
            <person name="Masuy D."/>
            <person name="Palm C."/>
            <person name="Peck M.C."/>
            <person name="Pohl T.M."/>
            <person name="Portetelle D."/>
            <person name="Purnelle B."/>
            <person name="Ramsperger U."/>
            <person name="Surzycki R."/>
            <person name="Thebault P."/>
            <person name="Vandenbol M."/>
            <person name="Vorhoelter F.J."/>
            <person name="Weidner S."/>
            <person name="Wells D.H."/>
            <person name="Wong K."/>
            <person name="Yeh K.-C."/>
            <person name="Batut J."/>
        </authorList>
    </citation>
    <scope>NUCLEOTIDE SEQUENCE [LARGE SCALE GENOMIC DNA]</scope>
    <source>
        <strain evidence="3">1021</strain>
    </source>
</reference>
<gene>
    <name evidence="2" type="primary">TRm17C</name>
    <name evidence="2" type="ORF">SMc04039</name>
</gene>
<dbReference type="PATRIC" id="fig|266834.11.peg.4339"/>
<protein>
    <submittedName>
        <fullName evidence="2">Partial transposase for ISRm17 protein</fullName>
    </submittedName>
</protein>
<dbReference type="Pfam" id="PF01609">
    <property type="entry name" value="DDE_Tnp_1"/>
    <property type="match status" value="1"/>
</dbReference>
<organism evidence="2 3">
    <name type="scientific">Rhizobium meliloti (strain 1021)</name>
    <name type="common">Ensifer meliloti</name>
    <name type="synonym">Sinorhizobium meliloti</name>
    <dbReference type="NCBI Taxonomy" id="266834"/>
    <lineage>
        <taxon>Bacteria</taxon>
        <taxon>Pseudomonadati</taxon>
        <taxon>Pseudomonadota</taxon>
        <taxon>Alphaproteobacteria</taxon>
        <taxon>Hyphomicrobiales</taxon>
        <taxon>Rhizobiaceae</taxon>
        <taxon>Sinorhizobium/Ensifer group</taxon>
        <taxon>Sinorhizobium</taxon>
    </lineage>
</organism>
<evidence type="ECO:0000313" key="3">
    <source>
        <dbReference type="Proteomes" id="UP000001976"/>
    </source>
</evidence>
<evidence type="ECO:0000313" key="2">
    <source>
        <dbReference type="EMBL" id="CAC47401.1"/>
    </source>
</evidence>
<dbReference type="GO" id="GO:0003677">
    <property type="term" value="F:DNA binding"/>
    <property type="evidence" value="ECO:0007669"/>
    <property type="project" value="InterPro"/>
</dbReference>
<dbReference type="KEGG" id="sme:SMc04039"/>
<name>Q92M34_RHIME</name>
<dbReference type="GO" id="GO:0006313">
    <property type="term" value="P:DNA transposition"/>
    <property type="evidence" value="ECO:0007669"/>
    <property type="project" value="InterPro"/>
</dbReference>
<dbReference type="EnsemblBacteria" id="CAC47401">
    <property type="protein sequence ID" value="CAC47401"/>
    <property type="gene ID" value="SMc04039"/>
</dbReference>
<feature type="domain" description="Transposase IS4-like" evidence="1">
    <location>
        <begin position="33"/>
        <end position="165"/>
    </location>
</feature>
<dbReference type="AlphaFoldDB" id="Q92M34"/>
<dbReference type="EMBL" id="AL591688">
    <property type="protein sequence ID" value="CAC47401.1"/>
    <property type="molecule type" value="Genomic_DNA"/>
</dbReference>
<accession>Q92M34</accession>
<keyword evidence="3" id="KW-1185">Reference proteome</keyword>
<dbReference type="HOGENOM" id="CLU_135043_0_0_5"/>
<evidence type="ECO:0000259" key="1">
    <source>
        <dbReference type="Pfam" id="PF01609"/>
    </source>
</evidence>
<sequence length="174" mass="19646">MPAGEKLVSLFEPHADIIVKGSRDVDYGHKLNLTTGRSGLILDLVIEAGNPADSERLLPLLERHIAFYGEAPRQAAADGGYASRENLRQAKAWGVRDMAFHKKSGLRIEDMVRSRWVYRKLRNFRAGIEAGISCLKRTYGLARCTWRGLDHFKTYVWSSVVAYNLALFARLRPT</sequence>
<dbReference type="InterPro" id="IPR002559">
    <property type="entry name" value="Transposase_11"/>
</dbReference>
<reference evidence="2 3" key="1">
    <citation type="journal article" date="2001" name="Proc. Natl. Acad. Sci. U.S.A.">
        <title>Analysis of the chromosome sequence of the legume symbiont Sinorhizobium meliloti strain 1021.</title>
        <authorList>
            <person name="Capela D."/>
            <person name="Barloy-Hubler F."/>
            <person name="Gouzy J."/>
            <person name="Bothe G."/>
            <person name="Ampe F."/>
            <person name="Batut J."/>
            <person name="Boistard P."/>
            <person name="Becker A."/>
            <person name="Boutry M."/>
            <person name="Cadieu E."/>
            <person name="Dreano S."/>
            <person name="Gloux S."/>
            <person name="Godrie T."/>
            <person name="Goffeau A."/>
            <person name="Kahn D."/>
            <person name="Kiss E."/>
            <person name="Lelaure V."/>
            <person name="Masuy D."/>
            <person name="Pohl T."/>
            <person name="Portetelle D."/>
            <person name="Puehler A."/>
            <person name="Purnelle B."/>
            <person name="Ramsperger U."/>
            <person name="Renard C."/>
            <person name="Thebault P."/>
            <person name="Vandenbol M."/>
            <person name="Weidner S."/>
            <person name="Galibert F."/>
        </authorList>
    </citation>
    <scope>NUCLEOTIDE SEQUENCE [LARGE SCALE GENOMIC DNA]</scope>
    <source>
        <strain evidence="2 3">1021</strain>
    </source>
</reference>
<dbReference type="GO" id="GO:0004803">
    <property type="term" value="F:transposase activity"/>
    <property type="evidence" value="ECO:0007669"/>
    <property type="project" value="InterPro"/>
</dbReference>
<proteinExistence type="predicted"/>